<accession>A0ABV0NLJ8</accession>
<reference evidence="3 4" key="1">
    <citation type="submission" date="2021-06" db="EMBL/GenBank/DDBJ databases">
        <authorList>
            <person name="Palmer J.M."/>
        </authorList>
    </citation>
    <scope>NUCLEOTIDE SEQUENCE [LARGE SCALE GENOMIC DNA]</scope>
    <source>
        <strain evidence="3 4">GA_2019</strain>
        <tissue evidence="3">Muscle</tissue>
    </source>
</reference>
<dbReference type="InterPro" id="IPR051424">
    <property type="entry name" value="Transketolase-like"/>
</dbReference>
<keyword evidence="2" id="KW-0786">Thiamine pyrophosphate</keyword>
<gene>
    <name evidence="3" type="ORF">GOODEAATRI_019311</name>
</gene>
<dbReference type="PANTHER" id="PTHR43195:SF3">
    <property type="entry name" value="TRANSKETOLASE"/>
    <property type="match status" value="1"/>
</dbReference>
<organism evidence="3 4">
    <name type="scientific">Goodea atripinnis</name>
    <dbReference type="NCBI Taxonomy" id="208336"/>
    <lineage>
        <taxon>Eukaryota</taxon>
        <taxon>Metazoa</taxon>
        <taxon>Chordata</taxon>
        <taxon>Craniata</taxon>
        <taxon>Vertebrata</taxon>
        <taxon>Euteleostomi</taxon>
        <taxon>Actinopterygii</taxon>
        <taxon>Neopterygii</taxon>
        <taxon>Teleostei</taxon>
        <taxon>Neoteleostei</taxon>
        <taxon>Acanthomorphata</taxon>
        <taxon>Ovalentaria</taxon>
        <taxon>Atherinomorphae</taxon>
        <taxon>Cyprinodontiformes</taxon>
        <taxon>Goodeidae</taxon>
        <taxon>Goodea</taxon>
    </lineage>
</organism>
<dbReference type="PANTHER" id="PTHR43195">
    <property type="entry name" value="TRANSKETOLASE"/>
    <property type="match status" value="1"/>
</dbReference>
<sequence length="87" mass="9903">MSFASYYQLDNLVAIMDVNRLGQTLPKDMAEMVMKDLQSQIMNTSKHLYPPAPIEDSPPVSLRNIRMPSAPNYKPGEKVCQIYTNRV</sequence>
<name>A0ABV0NLJ8_9TELE</name>
<keyword evidence="1" id="KW-0808">Transferase</keyword>
<evidence type="ECO:0000313" key="4">
    <source>
        <dbReference type="Proteomes" id="UP001476798"/>
    </source>
</evidence>
<evidence type="ECO:0000256" key="1">
    <source>
        <dbReference type="ARBA" id="ARBA00022679"/>
    </source>
</evidence>
<evidence type="ECO:0000256" key="2">
    <source>
        <dbReference type="ARBA" id="ARBA00023052"/>
    </source>
</evidence>
<comment type="caution">
    <text evidence="3">The sequence shown here is derived from an EMBL/GenBank/DDBJ whole genome shotgun (WGS) entry which is preliminary data.</text>
</comment>
<keyword evidence="4" id="KW-1185">Reference proteome</keyword>
<proteinExistence type="predicted"/>
<evidence type="ECO:0000313" key="3">
    <source>
        <dbReference type="EMBL" id="MEQ2172263.1"/>
    </source>
</evidence>
<protein>
    <submittedName>
        <fullName evidence="3">Uncharacterized protein</fullName>
    </submittedName>
</protein>
<dbReference type="EMBL" id="JAHRIO010041684">
    <property type="protein sequence ID" value="MEQ2172263.1"/>
    <property type="molecule type" value="Genomic_DNA"/>
</dbReference>
<dbReference type="Proteomes" id="UP001476798">
    <property type="component" value="Unassembled WGS sequence"/>
</dbReference>